<dbReference type="SUPFAM" id="SSF53448">
    <property type="entry name" value="Nucleotide-diphospho-sugar transferases"/>
    <property type="match status" value="1"/>
</dbReference>
<organism evidence="1 2">
    <name type="scientific">SAR324 cluster bacterium</name>
    <dbReference type="NCBI Taxonomy" id="2024889"/>
    <lineage>
        <taxon>Bacteria</taxon>
        <taxon>Deltaproteobacteria</taxon>
        <taxon>SAR324 cluster</taxon>
    </lineage>
</organism>
<dbReference type="EMBL" id="JAAZON010000334">
    <property type="protein sequence ID" value="NMC63022.1"/>
    <property type="molecule type" value="Genomic_DNA"/>
</dbReference>
<dbReference type="InterPro" id="IPR029044">
    <property type="entry name" value="Nucleotide-diphossugar_trans"/>
</dbReference>
<reference evidence="1 2" key="1">
    <citation type="journal article" date="2020" name="Biotechnol. Biofuels">
        <title>New insights from the biogas microbiome by comprehensive genome-resolved metagenomics of nearly 1600 species originating from multiple anaerobic digesters.</title>
        <authorList>
            <person name="Campanaro S."/>
            <person name="Treu L."/>
            <person name="Rodriguez-R L.M."/>
            <person name="Kovalovszki A."/>
            <person name="Ziels R.M."/>
            <person name="Maus I."/>
            <person name="Zhu X."/>
            <person name="Kougias P.G."/>
            <person name="Basile A."/>
            <person name="Luo G."/>
            <person name="Schluter A."/>
            <person name="Konstantinidis K.T."/>
            <person name="Angelidaki I."/>
        </authorList>
    </citation>
    <scope>NUCLEOTIDE SEQUENCE [LARGE SCALE GENOMIC DNA]</scope>
    <source>
        <strain evidence="1">AS27yjCOA_65</strain>
    </source>
</reference>
<evidence type="ECO:0000313" key="2">
    <source>
        <dbReference type="Proteomes" id="UP000524246"/>
    </source>
</evidence>
<dbReference type="GO" id="GO:0016740">
    <property type="term" value="F:transferase activity"/>
    <property type="evidence" value="ECO:0007669"/>
    <property type="project" value="UniProtKB-KW"/>
</dbReference>
<keyword evidence="1" id="KW-0808">Transferase</keyword>
<proteinExistence type="predicted"/>
<name>A0A7X9FRS5_9DELT</name>
<evidence type="ECO:0000313" key="1">
    <source>
        <dbReference type="EMBL" id="NMC63022.1"/>
    </source>
</evidence>
<dbReference type="AlphaFoldDB" id="A0A7X9FRS5"/>
<protein>
    <submittedName>
        <fullName evidence="1">Glycosyltransferase family 2 protein</fullName>
    </submittedName>
</protein>
<dbReference type="PANTHER" id="PTHR43179:SF7">
    <property type="entry name" value="RHAMNOSYLTRANSFERASE WBBL"/>
    <property type="match status" value="1"/>
</dbReference>
<feature type="non-terminal residue" evidence="1">
    <location>
        <position position="1"/>
    </location>
</feature>
<dbReference type="Gene3D" id="3.90.550.10">
    <property type="entry name" value="Spore Coat Polysaccharide Biosynthesis Protein SpsA, Chain A"/>
    <property type="match status" value="1"/>
</dbReference>
<sequence length="212" mass="24504">RVIDDFRYPFRDRLDVYEFTENQFFVKPNNFVINQYKDSDIVLMNDDIEIIDDHWLCNLFDAAYISPFIGAAGGKILSADRKISEAGGEMYKNGRGRNLGRGAEADSPEFNFQRYVGFVSGCLLYMKRSAIEQCGMLDEDFHPMYYEDVAWQYTLHMAGLKTIYEPSCTVIHREGSTAGTDVNSGMKRFQEINRSKFLEKFSGINIEEYNHQ</sequence>
<comment type="caution">
    <text evidence="1">The sequence shown here is derived from an EMBL/GenBank/DDBJ whole genome shotgun (WGS) entry which is preliminary data.</text>
</comment>
<gene>
    <name evidence="1" type="ORF">GYA55_07620</name>
</gene>
<dbReference type="Proteomes" id="UP000524246">
    <property type="component" value="Unassembled WGS sequence"/>
</dbReference>
<accession>A0A7X9FRS5</accession>
<dbReference type="PANTHER" id="PTHR43179">
    <property type="entry name" value="RHAMNOSYLTRANSFERASE WBBL"/>
    <property type="match status" value="1"/>
</dbReference>